<dbReference type="Proteomes" id="UP001230220">
    <property type="component" value="Unassembled WGS sequence"/>
</dbReference>
<dbReference type="PANTHER" id="PTHR38479">
    <property type="entry name" value="LMO0824 PROTEIN"/>
    <property type="match status" value="1"/>
</dbReference>
<evidence type="ECO:0000313" key="1">
    <source>
        <dbReference type="EMBL" id="MDQ0362596.1"/>
    </source>
</evidence>
<evidence type="ECO:0008006" key="3">
    <source>
        <dbReference type="Google" id="ProtNLM"/>
    </source>
</evidence>
<protein>
    <recommendedName>
        <fullName evidence="3">Winged helix DNA-binding domain-containing protein</fullName>
    </recommendedName>
</protein>
<comment type="caution">
    <text evidence="1">The sequence shown here is derived from an EMBL/GenBank/DDBJ whole genome shotgun (WGS) entry which is preliminary data.</text>
</comment>
<sequence length="366" mass="43553">MKLTRDIIIKARLTNNGLLKPFSSIHECVDELCGVQGQLHIATEIAVFNRVHPSISFHDLDKLYKEHKLVKGWGQRGTIHMYTINDWIHVSQVYFYKNRWIPKMRDKNSEQFDQIVSNMRKLGEEKKVISKREIENVVTQYNGDYSIEEPHFQYFLFPFHTMSGHFAGIPEKPHTKHYIHHSQITDTTLKHTKENRNVSIQYFMKDYFRGYGPATLADFCHWSGVKKGLATTLFDEIKDEFTAYEYMNRTYYSDPSFDIETLSDKKNQVFLLGKFDPLFVCYSHKDWIVNREEELQIWQSSARVEAILLIDNKVYGTWRYAMKGKTMNFTFFLFHKLSDTKKKKIEVKAKKMMKFFEKENYTIEYQ</sequence>
<gene>
    <name evidence="1" type="ORF">J2S15_003350</name>
</gene>
<proteinExistence type="predicted"/>
<evidence type="ECO:0000313" key="2">
    <source>
        <dbReference type="Proteomes" id="UP001230220"/>
    </source>
</evidence>
<dbReference type="Pfam" id="PF06224">
    <property type="entry name" value="AlkZ-like"/>
    <property type="match status" value="1"/>
</dbReference>
<keyword evidence="2" id="KW-1185">Reference proteome</keyword>
<dbReference type="RefSeq" id="WP_307410347.1">
    <property type="nucleotide sequence ID" value="NZ_JAUSUR010000007.1"/>
</dbReference>
<name>A0ABU0E6R5_9FIRM</name>
<accession>A0ABU0E6R5</accession>
<organism evidence="1 2">
    <name type="scientific">Breznakia pachnodae</name>
    <dbReference type="NCBI Taxonomy" id="265178"/>
    <lineage>
        <taxon>Bacteria</taxon>
        <taxon>Bacillati</taxon>
        <taxon>Bacillota</taxon>
        <taxon>Erysipelotrichia</taxon>
        <taxon>Erysipelotrichales</taxon>
        <taxon>Erysipelotrichaceae</taxon>
        <taxon>Breznakia</taxon>
    </lineage>
</organism>
<dbReference type="PANTHER" id="PTHR38479:SF2">
    <property type="entry name" value="WINGED HELIX DNA-BINDING DOMAIN-CONTAINING PROTEIN"/>
    <property type="match status" value="1"/>
</dbReference>
<dbReference type="EMBL" id="JAUSUR010000007">
    <property type="protein sequence ID" value="MDQ0362596.1"/>
    <property type="molecule type" value="Genomic_DNA"/>
</dbReference>
<reference evidence="1 2" key="1">
    <citation type="submission" date="2023-07" db="EMBL/GenBank/DDBJ databases">
        <title>Genomic Encyclopedia of Type Strains, Phase IV (KMG-IV): sequencing the most valuable type-strain genomes for metagenomic binning, comparative biology and taxonomic classification.</title>
        <authorList>
            <person name="Goeker M."/>
        </authorList>
    </citation>
    <scope>NUCLEOTIDE SEQUENCE [LARGE SCALE GENOMIC DNA]</scope>
    <source>
        <strain evidence="1 2">DSM 16784</strain>
    </source>
</reference>
<dbReference type="InterPro" id="IPR009351">
    <property type="entry name" value="AlkZ-like"/>
</dbReference>